<keyword evidence="2" id="KW-0132">Cell division</keyword>
<dbReference type="SUPFAM" id="SSF46785">
    <property type="entry name" value="Winged helix' DNA-binding domain"/>
    <property type="match status" value="2"/>
</dbReference>
<name>A0A831UHW3_9DEIN</name>
<keyword evidence="3" id="KW-0159">Chromosome partition</keyword>
<dbReference type="EMBL" id="DSHZ01000383">
    <property type="protein sequence ID" value="HEO42778.1"/>
    <property type="molecule type" value="Genomic_DNA"/>
</dbReference>
<gene>
    <name evidence="5" type="primary">scpB</name>
    <name evidence="5" type="ORF">ENP09_07980</name>
</gene>
<dbReference type="PANTHER" id="PTHR34298">
    <property type="entry name" value="SEGREGATION AND CONDENSATION PROTEIN B"/>
    <property type="match status" value="1"/>
</dbReference>
<accession>A0A831UHW3</accession>
<evidence type="ECO:0000256" key="4">
    <source>
        <dbReference type="ARBA" id="ARBA00023306"/>
    </source>
</evidence>
<dbReference type="InterPro" id="IPR036388">
    <property type="entry name" value="WH-like_DNA-bd_sf"/>
</dbReference>
<evidence type="ECO:0000256" key="3">
    <source>
        <dbReference type="ARBA" id="ARBA00022829"/>
    </source>
</evidence>
<protein>
    <submittedName>
        <fullName evidence="5">SMC-Scp complex subunit ScpB</fullName>
    </submittedName>
</protein>
<dbReference type="AlphaFoldDB" id="A0A831UHW3"/>
<dbReference type="GO" id="GO:0051301">
    <property type="term" value="P:cell division"/>
    <property type="evidence" value="ECO:0007669"/>
    <property type="project" value="UniProtKB-KW"/>
</dbReference>
<evidence type="ECO:0000313" key="5">
    <source>
        <dbReference type="EMBL" id="HEO42778.1"/>
    </source>
</evidence>
<evidence type="ECO:0000256" key="2">
    <source>
        <dbReference type="ARBA" id="ARBA00022618"/>
    </source>
</evidence>
<proteinExistence type="predicted"/>
<dbReference type="PIRSF" id="PIRSF019345">
    <property type="entry name" value="ScpB"/>
    <property type="match status" value="1"/>
</dbReference>
<keyword evidence="1" id="KW-0963">Cytoplasm</keyword>
<dbReference type="Pfam" id="PF04079">
    <property type="entry name" value="SMC_ScpB"/>
    <property type="match status" value="1"/>
</dbReference>
<sequence>MEGVPSLKALLLAVLFAAGRPVGLKELRALGHPEEAVLRALKALEKDLEPGHLGVALERVAGGWRLLVHPQALEAVERVLRPTPPRLSKAALEVLALIAYHQPVARAELEAMRGKSVEGVLEGLLERGLVRVVGEKEAPGRPKLYGTTERFLEVFGLESLEDLPPLGDGPPLLLRG</sequence>
<keyword evidence="4" id="KW-0131">Cell cycle</keyword>
<dbReference type="InterPro" id="IPR036390">
    <property type="entry name" value="WH_DNA-bd_sf"/>
</dbReference>
<dbReference type="GO" id="GO:0051304">
    <property type="term" value="P:chromosome separation"/>
    <property type="evidence" value="ECO:0007669"/>
    <property type="project" value="InterPro"/>
</dbReference>
<dbReference type="InterPro" id="IPR005234">
    <property type="entry name" value="ScpB_csome_segregation"/>
</dbReference>
<dbReference type="PANTHER" id="PTHR34298:SF2">
    <property type="entry name" value="SEGREGATION AND CONDENSATION PROTEIN B"/>
    <property type="match status" value="1"/>
</dbReference>
<evidence type="ECO:0000256" key="1">
    <source>
        <dbReference type="ARBA" id="ARBA00022490"/>
    </source>
</evidence>
<reference evidence="5" key="1">
    <citation type="journal article" date="2020" name="mSystems">
        <title>Genome- and Community-Level Interaction Insights into Carbon Utilization and Element Cycling Functions of Hydrothermarchaeota in Hydrothermal Sediment.</title>
        <authorList>
            <person name="Zhou Z."/>
            <person name="Liu Y."/>
            <person name="Xu W."/>
            <person name="Pan J."/>
            <person name="Luo Z.H."/>
            <person name="Li M."/>
        </authorList>
    </citation>
    <scope>NUCLEOTIDE SEQUENCE [LARGE SCALE GENOMIC DNA]</scope>
    <source>
        <strain evidence="5">SpSt-189</strain>
    </source>
</reference>
<dbReference type="NCBIfam" id="TIGR00281">
    <property type="entry name" value="SMC-Scp complex subunit ScpB"/>
    <property type="match status" value="1"/>
</dbReference>
<organism evidence="5">
    <name type="scientific">Thermus islandicus</name>
    <dbReference type="NCBI Taxonomy" id="540988"/>
    <lineage>
        <taxon>Bacteria</taxon>
        <taxon>Thermotogati</taxon>
        <taxon>Deinococcota</taxon>
        <taxon>Deinococci</taxon>
        <taxon>Thermales</taxon>
        <taxon>Thermaceae</taxon>
        <taxon>Thermus</taxon>
    </lineage>
</organism>
<comment type="caution">
    <text evidence="5">The sequence shown here is derived from an EMBL/GenBank/DDBJ whole genome shotgun (WGS) entry which is preliminary data.</text>
</comment>
<dbReference type="Gene3D" id="1.10.10.10">
    <property type="entry name" value="Winged helix-like DNA-binding domain superfamily/Winged helix DNA-binding domain"/>
    <property type="match status" value="2"/>
</dbReference>